<organism evidence="2 3">
    <name type="scientific">Monodelphis domestica</name>
    <name type="common">Gray short-tailed opossum</name>
    <dbReference type="NCBI Taxonomy" id="13616"/>
    <lineage>
        <taxon>Eukaryota</taxon>
        <taxon>Metazoa</taxon>
        <taxon>Chordata</taxon>
        <taxon>Craniata</taxon>
        <taxon>Vertebrata</taxon>
        <taxon>Euteleostomi</taxon>
        <taxon>Mammalia</taxon>
        <taxon>Metatheria</taxon>
        <taxon>Didelphimorphia</taxon>
        <taxon>Didelphidae</taxon>
        <taxon>Monodelphis</taxon>
    </lineage>
</organism>
<reference evidence="2" key="3">
    <citation type="submission" date="2025-09" db="UniProtKB">
        <authorList>
            <consortium name="Ensembl"/>
        </authorList>
    </citation>
    <scope>IDENTIFICATION</scope>
</reference>
<dbReference type="GO" id="GO:0008017">
    <property type="term" value="F:microtubule binding"/>
    <property type="evidence" value="ECO:0007669"/>
    <property type="project" value="InterPro"/>
</dbReference>
<dbReference type="PANTHER" id="PTHR46302">
    <property type="entry name" value="DOUBLECORTIN DOMAIN-CONTAINING PROTEIN 1"/>
    <property type="match status" value="1"/>
</dbReference>
<dbReference type="GO" id="GO:1902412">
    <property type="term" value="P:regulation of mitotic cytokinesis"/>
    <property type="evidence" value="ECO:0007669"/>
    <property type="project" value="InterPro"/>
</dbReference>
<dbReference type="PROSITE" id="PS50231">
    <property type="entry name" value="RICIN_B_LECTIN"/>
    <property type="match status" value="1"/>
</dbReference>
<sequence>MYRTENLILGAHGAIMVGVKVVVSKPEVWADEEVIREQEESQWEEKCLQTEDTSQETLESPTRVIVPGQKYCKYAWQQNSPNSEDVQEEEKLSKNMESYRKLSHELKDRVLNKGCHQQFEFRDGHIFNSPIPRLVLGVQRFNLRSGSDVILVRKNSYDKRQRWLHKEESRTFHLMSNPKLVLAVAMPTDTNEEATEITSYPVIVQKYKPYGNGASNQKWGYLKNRKVLKAFYSTRLDIEITTANYVGVCTSSVAKDEEINQVGYYFRLPGRKTKIMVCLACAKSLIGQKEVKKLPPTSKFLCAFGSKEQKQFSLKYLNVIGMNQLTSGPPPPEGDLATYEAEDAIRHYEDLLLAFQKKTSTHTLSHNILATMRQTPVKIIAHRNGTGCSNGKLVIAQSFPMLLSGCTIQLGLTRAASRLYTYDGTTILSLNDLIFWAVSENLKHKSLEVKKYALPEENKEMAIMSKEDKKTSQVEIKSHSHSSSARWSSVNSALLTFILKTPIEVWVSCGEPFIPLDALQKSEKLERANWLKKDKILADLDVMKHKMRQLKGRRVLAPKISKMVPTKNHSRHGEVKGWSDPSQEEKKLLEHIESAEAQLSEVQSQQNKRNPVVPLKQSSLYTQPNTKRVLAYIVGNKREDGIYAWGRSITELLDQCSTRLRMTCPAKTLYTPDGKRLTSWNDIKREMVICVSSGNHFVNHKESKKLVDIQASSAHNRKQLKAHAADTVVAPVIEGSQSKTDKKDSVLSLYTSPALEGWGQVIFQPIQDKNMKLKRTKDQGTNTGRKKNLSGTLEKLLGKGLIHPLLNK</sequence>
<dbReference type="KEGG" id="mdo:100030983"/>
<dbReference type="InterPro" id="IPR056415">
    <property type="entry name" value="DCX2_DCDC1"/>
</dbReference>
<dbReference type="Bgee" id="ENSMODG00000009560">
    <property type="expression patterns" value="Expressed in spermatid and 4 other cell types or tissues"/>
</dbReference>
<dbReference type="CDD" id="cd17158">
    <property type="entry name" value="DCX3_DCDC5"/>
    <property type="match status" value="1"/>
</dbReference>
<dbReference type="InterPro" id="IPR043188">
    <property type="entry name" value="DCDC1"/>
</dbReference>
<dbReference type="SUPFAM" id="SSF89837">
    <property type="entry name" value="Doublecortin (DC)"/>
    <property type="match status" value="2"/>
</dbReference>
<dbReference type="GeneID" id="100030983"/>
<dbReference type="HOGENOM" id="CLU_011373_0_0_1"/>
<accession>F7BJI2</accession>
<dbReference type="Gene3D" id="3.10.20.230">
    <property type="entry name" value="Doublecortin domain"/>
    <property type="match status" value="1"/>
</dbReference>
<name>F7BJI2_MONDO</name>
<reference evidence="2" key="2">
    <citation type="submission" date="2025-08" db="UniProtKB">
        <authorList>
            <consortium name="Ensembl"/>
        </authorList>
    </citation>
    <scope>IDENTIFICATION</scope>
</reference>
<dbReference type="Proteomes" id="UP000002280">
    <property type="component" value="Chromosome 5"/>
</dbReference>
<dbReference type="STRING" id="13616.ENSMODP00000011947"/>
<reference evidence="2 3" key="1">
    <citation type="journal article" date="2007" name="Nature">
        <title>Genome of the marsupial Monodelphis domestica reveals innovation in non-coding sequences.</title>
        <authorList>
            <person name="Mikkelsen T.S."/>
            <person name="Wakefield M.J."/>
            <person name="Aken B."/>
            <person name="Amemiya C.T."/>
            <person name="Chang J.L."/>
            <person name="Duke S."/>
            <person name="Garber M."/>
            <person name="Gentles A.J."/>
            <person name="Goodstadt L."/>
            <person name="Heger A."/>
            <person name="Jurka J."/>
            <person name="Kamal M."/>
            <person name="Mauceli E."/>
            <person name="Searle S.M."/>
            <person name="Sharpe T."/>
            <person name="Baker M.L."/>
            <person name="Batzer M.A."/>
            <person name="Benos P.V."/>
            <person name="Belov K."/>
            <person name="Clamp M."/>
            <person name="Cook A."/>
            <person name="Cuff J."/>
            <person name="Das R."/>
            <person name="Davidow L."/>
            <person name="Deakin J.E."/>
            <person name="Fazzari M.J."/>
            <person name="Glass J.L."/>
            <person name="Grabherr M."/>
            <person name="Greally J.M."/>
            <person name="Gu W."/>
            <person name="Hore T.A."/>
            <person name="Huttley G.A."/>
            <person name="Kleber M."/>
            <person name="Jirtle R.L."/>
            <person name="Koina E."/>
            <person name="Lee J.T."/>
            <person name="Mahony S."/>
            <person name="Marra M.A."/>
            <person name="Miller R.D."/>
            <person name="Nicholls R.D."/>
            <person name="Oda M."/>
            <person name="Papenfuss A.T."/>
            <person name="Parra Z.E."/>
            <person name="Pollock D.D."/>
            <person name="Ray D.A."/>
            <person name="Schein J.E."/>
            <person name="Speed T.P."/>
            <person name="Thompson K."/>
            <person name="VandeBerg J.L."/>
            <person name="Wade C.M."/>
            <person name="Walker J.A."/>
            <person name="Waters P.D."/>
            <person name="Webber C."/>
            <person name="Weidman J.R."/>
            <person name="Xie X."/>
            <person name="Zody M.C."/>
            <person name="Baldwin J."/>
            <person name="Abdouelleil A."/>
            <person name="Abdulkadir J."/>
            <person name="Abebe A."/>
            <person name="Abera B."/>
            <person name="Abreu J."/>
            <person name="Acer S.C."/>
            <person name="Aftuck L."/>
            <person name="Alexander A."/>
            <person name="An P."/>
            <person name="Anderson E."/>
            <person name="Anderson S."/>
            <person name="Arachi H."/>
            <person name="Azer M."/>
            <person name="Bachantsang P."/>
            <person name="Barry A."/>
            <person name="Bayul T."/>
            <person name="Berlin A."/>
            <person name="Bessette D."/>
            <person name="Bloom T."/>
            <person name="Bloom T."/>
            <person name="Boguslavskiy L."/>
            <person name="Bonnet C."/>
            <person name="Boukhgalter B."/>
            <person name="Bourzgui I."/>
            <person name="Brown A."/>
            <person name="Cahill P."/>
            <person name="Channer S."/>
            <person name="Cheshatsang Y."/>
            <person name="Chuda L."/>
            <person name="Citroen M."/>
            <person name="Collymore A."/>
            <person name="Cooke P."/>
            <person name="Costello M."/>
            <person name="D'Aco K."/>
            <person name="Daza R."/>
            <person name="De Haan G."/>
            <person name="DeGray S."/>
            <person name="DeMaso C."/>
            <person name="Dhargay N."/>
            <person name="Dooley K."/>
            <person name="Dooley E."/>
            <person name="Doricent M."/>
            <person name="Dorje P."/>
            <person name="Dorjee K."/>
            <person name="Dupes A."/>
            <person name="Elong R."/>
            <person name="Falk J."/>
            <person name="Farina A."/>
            <person name="Faro S."/>
            <person name="Ferguson D."/>
            <person name="Fisher S."/>
            <person name="Foley C.D."/>
            <person name="Franke A."/>
            <person name="Friedrich D."/>
            <person name="Gadbois L."/>
            <person name="Gearin G."/>
            <person name="Gearin C.R."/>
            <person name="Giannoukos G."/>
            <person name="Goode T."/>
            <person name="Graham J."/>
            <person name="Grandbois E."/>
            <person name="Grewal S."/>
            <person name="Gyaltsen K."/>
            <person name="Hafez N."/>
            <person name="Hagos B."/>
            <person name="Hall J."/>
            <person name="Henson C."/>
            <person name="Hollinger A."/>
            <person name="Honan T."/>
            <person name="Huard M.D."/>
            <person name="Hughes L."/>
            <person name="Hurhula B."/>
            <person name="Husby M.E."/>
            <person name="Kamat A."/>
            <person name="Kanga B."/>
            <person name="Kashin S."/>
            <person name="Khazanovich D."/>
            <person name="Kisner P."/>
            <person name="Lance K."/>
            <person name="Lara M."/>
            <person name="Lee W."/>
            <person name="Lennon N."/>
            <person name="Letendre F."/>
            <person name="LeVine R."/>
            <person name="Lipovsky A."/>
            <person name="Liu X."/>
            <person name="Liu J."/>
            <person name="Liu S."/>
            <person name="Lokyitsang T."/>
            <person name="Lokyitsang Y."/>
            <person name="Lubonja R."/>
            <person name="Lui A."/>
            <person name="MacDonald P."/>
            <person name="Magnisalis V."/>
            <person name="Maru K."/>
            <person name="Matthews C."/>
            <person name="McCusker W."/>
            <person name="McDonough S."/>
            <person name="Mehta T."/>
            <person name="Meldrim J."/>
            <person name="Meneus L."/>
            <person name="Mihai O."/>
            <person name="Mihalev A."/>
            <person name="Mihova T."/>
            <person name="Mittelman R."/>
            <person name="Mlenga V."/>
            <person name="Montmayeur A."/>
            <person name="Mulrain L."/>
            <person name="Navidi A."/>
            <person name="Naylor J."/>
            <person name="Negash T."/>
            <person name="Nguyen T."/>
            <person name="Nguyen N."/>
            <person name="Nicol R."/>
            <person name="Norbu C."/>
            <person name="Norbu N."/>
            <person name="Novod N."/>
            <person name="O'Neill B."/>
            <person name="Osman S."/>
            <person name="Markiewicz E."/>
            <person name="Oyono O.L."/>
            <person name="Patti C."/>
            <person name="Phunkhang P."/>
            <person name="Pierre F."/>
            <person name="Priest M."/>
            <person name="Raghuraman S."/>
            <person name="Rege F."/>
            <person name="Reyes R."/>
            <person name="Rise C."/>
            <person name="Rogov P."/>
            <person name="Ross K."/>
            <person name="Ryan E."/>
            <person name="Settipalli S."/>
            <person name="Shea T."/>
            <person name="Sherpa N."/>
            <person name="Shi L."/>
            <person name="Shih D."/>
            <person name="Sparrow T."/>
            <person name="Spaulding J."/>
            <person name="Stalker J."/>
            <person name="Stange-Thomann N."/>
            <person name="Stavropoulos S."/>
            <person name="Stone C."/>
            <person name="Strader C."/>
            <person name="Tesfaye S."/>
            <person name="Thomson T."/>
            <person name="Thoulutsang Y."/>
            <person name="Thoulutsang D."/>
            <person name="Topham K."/>
            <person name="Topping I."/>
            <person name="Tsamla T."/>
            <person name="Vassiliev H."/>
            <person name="Vo A."/>
            <person name="Wangchuk T."/>
            <person name="Wangdi T."/>
            <person name="Weiand M."/>
            <person name="Wilkinson J."/>
            <person name="Wilson A."/>
            <person name="Yadav S."/>
            <person name="Young G."/>
            <person name="Yu Q."/>
            <person name="Zembek L."/>
            <person name="Zhong D."/>
            <person name="Zimmer A."/>
            <person name="Zwirko Z."/>
            <person name="Jaffe D.B."/>
            <person name="Alvarez P."/>
            <person name="Brockman W."/>
            <person name="Butler J."/>
            <person name="Chin C."/>
            <person name="Gnerre S."/>
            <person name="MacCallum I."/>
            <person name="Graves J.A."/>
            <person name="Ponting C.P."/>
            <person name="Breen M."/>
            <person name="Samollow P.B."/>
            <person name="Lander E.S."/>
            <person name="Lindblad-Toh K."/>
        </authorList>
    </citation>
    <scope>NUCLEOTIDE SEQUENCE [LARGE SCALE GENOMIC DNA]</scope>
</reference>
<dbReference type="OrthoDB" id="9999986at2759"/>
<evidence type="ECO:0000313" key="3">
    <source>
        <dbReference type="Proteomes" id="UP000002280"/>
    </source>
</evidence>
<evidence type="ECO:0000313" key="2">
    <source>
        <dbReference type="Ensembl" id="ENSMODP00000011947.3"/>
    </source>
</evidence>
<proteinExistence type="predicted"/>
<keyword evidence="3" id="KW-1185">Reference proteome</keyword>
<dbReference type="Pfam" id="PF24478">
    <property type="entry name" value="DCX2_DCDC1"/>
    <property type="match status" value="1"/>
</dbReference>
<dbReference type="eggNOG" id="ENOG502QW8Q">
    <property type="taxonomic scope" value="Eukaryota"/>
</dbReference>
<dbReference type="GO" id="GO:0035556">
    <property type="term" value="P:intracellular signal transduction"/>
    <property type="evidence" value="ECO:0007669"/>
    <property type="project" value="InterPro"/>
</dbReference>
<dbReference type="InterPro" id="IPR035992">
    <property type="entry name" value="Ricin_B-like_lectins"/>
</dbReference>
<protein>
    <submittedName>
        <fullName evidence="2">Doublecortin domain containing 5</fullName>
    </submittedName>
</protein>
<dbReference type="OMA" id="MMLCLAC"/>
<feature type="domain" description="DCDC1 second doublecortin-like" evidence="1">
    <location>
        <begin position="364"/>
        <end position="433"/>
    </location>
</feature>
<evidence type="ECO:0000259" key="1">
    <source>
        <dbReference type="Pfam" id="PF24478"/>
    </source>
</evidence>
<dbReference type="GeneTree" id="ENSGT00940000163542"/>
<dbReference type="InParanoid" id="F7BJI2"/>
<dbReference type="PANTHER" id="PTHR46302:SF3">
    <property type="entry name" value="DOUBLECORTIN DOMAIN-CONTAINING PROTEIN 1"/>
    <property type="match status" value="1"/>
</dbReference>
<dbReference type="AlphaFoldDB" id="F7BJI2"/>
<dbReference type="InterPro" id="IPR036572">
    <property type="entry name" value="Doublecortin_dom_sf"/>
</dbReference>
<dbReference type="Ensembl" id="ENSMODT00000012171.4">
    <property type="protein sequence ID" value="ENSMODP00000011947.3"/>
    <property type="gene ID" value="ENSMODG00000009560.4"/>
</dbReference>
<dbReference type="CTD" id="341019"/>
<dbReference type="SUPFAM" id="SSF50370">
    <property type="entry name" value="Ricin B-like lectins"/>
    <property type="match status" value="1"/>
</dbReference>